<sequence length="544" mass="60624">MSKLNYNSKASSLSLIHQELNKGSNYNMDLQLAQDSPKKLIASHKDINSTTFLNKNISPTALDIHNSNDLALYEGSTGLTKSEDNNDLTISDKSIDITTGEDISVLLYNLGTQKQNENKIESKSPFFQRKKKSTSIKMIQYTNIKPKSNLNSREISVNNLSQIQAKTTNENSSSMGRYKSSNSLDFLNYNKVYSIGLSEEKSNETNISIDFNSEIEIMNKKNENCISNIQEANINKNQSKESGSPMWIRKSKRLKKSPLKTNKLSDLECSSIKSSPNTKDGDDLSNELKFNVKASSREQEKNSSIIPIITENSNIDSGVNKSTAEKLKTSHISKADIKGKTVSCEAHTSANSNSDEGMIEVCVDLENIQHILSDNTHEKINSMESNASLVGSEPTKGLEKNSPVIQVLNETPKNIKKNLSSKTDSTKSSKRRKRHSTFHRPKPSKSLGEMINKLGKDQKSETGNGEILESKIITSKKDNSLKSTPKTDSSRKVEQVQSTRSGRKVKSPGNWWQRGLETPSKSKDDTTTRIKYIWGEVGVVRKKD</sequence>
<protein>
    <submittedName>
        <fullName evidence="2">Uncharacterized protein</fullName>
    </submittedName>
</protein>
<evidence type="ECO:0000313" key="3">
    <source>
        <dbReference type="Proteomes" id="UP000187429"/>
    </source>
</evidence>
<dbReference type="Proteomes" id="UP000187429">
    <property type="component" value="Unassembled WGS sequence"/>
</dbReference>
<organism evidence="2 3">
    <name type="scientific">Smittium culicis</name>
    <dbReference type="NCBI Taxonomy" id="133412"/>
    <lineage>
        <taxon>Eukaryota</taxon>
        <taxon>Fungi</taxon>
        <taxon>Fungi incertae sedis</taxon>
        <taxon>Zoopagomycota</taxon>
        <taxon>Kickxellomycotina</taxon>
        <taxon>Harpellomycetes</taxon>
        <taxon>Harpellales</taxon>
        <taxon>Legeriomycetaceae</taxon>
        <taxon>Smittium</taxon>
    </lineage>
</organism>
<evidence type="ECO:0000256" key="1">
    <source>
        <dbReference type="SAM" id="MobiDB-lite"/>
    </source>
</evidence>
<dbReference type="OrthoDB" id="118550at2759"/>
<name>A0A1R1XJ96_9FUNG</name>
<feature type="compositionally biased region" description="Basic residues" evidence="1">
    <location>
        <begin position="428"/>
        <end position="443"/>
    </location>
</feature>
<proteinExistence type="predicted"/>
<dbReference type="AlphaFoldDB" id="A0A1R1XJ96"/>
<evidence type="ECO:0000313" key="2">
    <source>
        <dbReference type="EMBL" id="OMJ14653.1"/>
    </source>
</evidence>
<accession>A0A1R1XJ96</accession>
<feature type="region of interest" description="Disordered" evidence="1">
    <location>
        <begin position="388"/>
        <end position="527"/>
    </location>
</feature>
<reference evidence="3" key="1">
    <citation type="submission" date="2017-01" db="EMBL/GenBank/DDBJ databases">
        <authorList>
            <person name="Wang Y."/>
            <person name="White M."/>
            <person name="Kvist S."/>
            <person name="Moncalvo J.-M."/>
        </authorList>
    </citation>
    <scope>NUCLEOTIDE SEQUENCE [LARGE SCALE GENOMIC DNA]</scope>
    <source>
        <strain evidence="3">ID-206-W2</strain>
    </source>
</reference>
<feature type="region of interest" description="Disordered" evidence="1">
    <location>
        <begin position="236"/>
        <end position="255"/>
    </location>
</feature>
<dbReference type="EMBL" id="LSSM01004559">
    <property type="protein sequence ID" value="OMJ14653.1"/>
    <property type="molecule type" value="Genomic_DNA"/>
</dbReference>
<gene>
    <name evidence="2" type="ORF">AYI69_g8509</name>
</gene>
<comment type="caution">
    <text evidence="2">The sequence shown here is derived from an EMBL/GenBank/DDBJ whole genome shotgun (WGS) entry which is preliminary data.</text>
</comment>
<keyword evidence="3" id="KW-1185">Reference proteome</keyword>